<evidence type="ECO:0000313" key="2">
    <source>
        <dbReference type="EMBL" id="GAA5145726.1"/>
    </source>
</evidence>
<evidence type="ECO:0000313" key="3">
    <source>
        <dbReference type="Proteomes" id="UP001500221"/>
    </source>
</evidence>
<feature type="compositionally biased region" description="Acidic residues" evidence="1">
    <location>
        <begin position="84"/>
        <end position="95"/>
    </location>
</feature>
<accession>A0ABP9PGB0</accession>
<name>A0ABP9PGB0_9ACTN</name>
<proteinExistence type="predicted"/>
<evidence type="ECO:0008006" key="4">
    <source>
        <dbReference type="Google" id="ProtNLM"/>
    </source>
</evidence>
<reference evidence="3" key="1">
    <citation type="journal article" date="2019" name="Int. J. Syst. Evol. Microbiol.">
        <title>The Global Catalogue of Microorganisms (GCM) 10K type strain sequencing project: providing services to taxonomists for standard genome sequencing and annotation.</title>
        <authorList>
            <consortium name="The Broad Institute Genomics Platform"/>
            <consortium name="The Broad Institute Genome Sequencing Center for Infectious Disease"/>
            <person name="Wu L."/>
            <person name="Ma J."/>
        </authorList>
    </citation>
    <scope>NUCLEOTIDE SEQUENCE [LARGE SCALE GENOMIC DNA]</scope>
    <source>
        <strain evidence="3">JCM 18459</strain>
    </source>
</reference>
<dbReference type="Proteomes" id="UP001500221">
    <property type="component" value="Unassembled WGS sequence"/>
</dbReference>
<keyword evidence="3" id="KW-1185">Reference proteome</keyword>
<comment type="caution">
    <text evidence="2">The sequence shown here is derived from an EMBL/GenBank/DDBJ whole genome shotgun (WGS) entry which is preliminary data.</text>
</comment>
<organism evidence="2 3">
    <name type="scientific">Nocardioides marinquilinus</name>
    <dbReference type="NCBI Taxonomy" id="1210400"/>
    <lineage>
        <taxon>Bacteria</taxon>
        <taxon>Bacillati</taxon>
        <taxon>Actinomycetota</taxon>
        <taxon>Actinomycetes</taxon>
        <taxon>Propionibacteriales</taxon>
        <taxon>Nocardioidaceae</taxon>
        <taxon>Nocardioides</taxon>
    </lineage>
</organism>
<protein>
    <recommendedName>
        <fullName evidence="4">Sugar ABC transporter ATPase</fullName>
    </recommendedName>
</protein>
<sequence>MSDTGSHATDLGPMPAPRIEPGEPDPGGVDAVAASDGVDGETAEPEPLARDLDPADNPAADDSLPDEMRQTEDTDTEATRSADTDEIDLTEESPA</sequence>
<evidence type="ECO:0000256" key="1">
    <source>
        <dbReference type="SAM" id="MobiDB-lite"/>
    </source>
</evidence>
<feature type="region of interest" description="Disordered" evidence="1">
    <location>
        <begin position="1"/>
        <end position="95"/>
    </location>
</feature>
<feature type="compositionally biased region" description="Basic and acidic residues" evidence="1">
    <location>
        <begin position="66"/>
        <end position="83"/>
    </location>
</feature>
<dbReference type="EMBL" id="BAABKG010000002">
    <property type="protein sequence ID" value="GAA5145726.1"/>
    <property type="molecule type" value="Genomic_DNA"/>
</dbReference>
<gene>
    <name evidence="2" type="ORF">GCM10023340_15550</name>
</gene>